<accession>A0AAV1PR86</accession>
<dbReference type="AlphaFoldDB" id="A0AAV1PR86"/>
<name>A0AAV1PR86_SCOSC</name>
<evidence type="ECO:0000313" key="2">
    <source>
        <dbReference type="Proteomes" id="UP001314229"/>
    </source>
</evidence>
<reference evidence="1 2" key="1">
    <citation type="submission" date="2024-01" db="EMBL/GenBank/DDBJ databases">
        <authorList>
            <person name="Alioto T."/>
            <person name="Alioto T."/>
            <person name="Gomez Garrido J."/>
        </authorList>
    </citation>
    <scope>NUCLEOTIDE SEQUENCE [LARGE SCALE GENOMIC DNA]</scope>
</reference>
<comment type="caution">
    <text evidence="1">The sequence shown here is derived from an EMBL/GenBank/DDBJ whole genome shotgun (WGS) entry which is preliminary data.</text>
</comment>
<organism evidence="1 2">
    <name type="scientific">Scomber scombrus</name>
    <name type="common">Atlantic mackerel</name>
    <name type="synonym">Scomber vernalis</name>
    <dbReference type="NCBI Taxonomy" id="13677"/>
    <lineage>
        <taxon>Eukaryota</taxon>
        <taxon>Metazoa</taxon>
        <taxon>Chordata</taxon>
        <taxon>Craniata</taxon>
        <taxon>Vertebrata</taxon>
        <taxon>Euteleostomi</taxon>
        <taxon>Actinopterygii</taxon>
        <taxon>Neopterygii</taxon>
        <taxon>Teleostei</taxon>
        <taxon>Neoteleostei</taxon>
        <taxon>Acanthomorphata</taxon>
        <taxon>Pelagiaria</taxon>
        <taxon>Scombriformes</taxon>
        <taxon>Scombridae</taxon>
        <taxon>Scomber</taxon>
    </lineage>
</organism>
<dbReference type="Proteomes" id="UP001314229">
    <property type="component" value="Unassembled WGS sequence"/>
</dbReference>
<dbReference type="EMBL" id="CAWUFR010000229">
    <property type="protein sequence ID" value="CAK6973379.1"/>
    <property type="molecule type" value="Genomic_DNA"/>
</dbReference>
<gene>
    <name evidence="1" type="ORF">FSCOSCO3_A034168</name>
</gene>
<proteinExistence type="predicted"/>
<protein>
    <submittedName>
        <fullName evidence="1">Uncharacterized protein</fullName>
    </submittedName>
</protein>
<evidence type="ECO:0000313" key="1">
    <source>
        <dbReference type="EMBL" id="CAK6973379.1"/>
    </source>
</evidence>
<sequence length="142" mass="16306">MLDPCLRQLSERERDACVDPKWRQFHSARKRYPPTAAQPIEALVSFPECFRPERPHTGVKGRSKTARMVYSEPTATNGNIQHRPKILWQRINIKDSDNYLILVDIQTEDSVDSRAAGVFLVGFKPTDILPQPWNRLNAPLVL</sequence>
<keyword evidence="2" id="KW-1185">Reference proteome</keyword>